<organism evidence="2 3">
    <name type="scientific">Streptomyces alfalfae</name>
    <dbReference type="NCBI Taxonomy" id="1642299"/>
    <lineage>
        <taxon>Bacteria</taxon>
        <taxon>Bacillati</taxon>
        <taxon>Actinomycetota</taxon>
        <taxon>Actinomycetes</taxon>
        <taxon>Kitasatosporales</taxon>
        <taxon>Streptomycetaceae</taxon>
        <taxon>Streptomyces</taxon>
    </lineage>
</organism>
<feature type="region of interest" description="Disordered" evidence="1">
    <location>
        <begin position="1"/>
        <end position="193"/>
    </location>
</feature>
<feature type="compositionally biased region" description="Basic residues" evidence="1">
    <location>
        <begin position="1"/>
        <end position="11"/>
    </location>
</feature>
<dbReference type="EMBL" id="CP065959">
    <property type="protein sequence ID" value="QQC92610.1"/>
    <property type="molecule type" value="Genomic_DNA"/>
</dbReference>
<evidence type="ECO:0000256" key="1">
    <source>
        <dbReference type="SAM" id="MobiDB-lite"/>
    </source>
</evidence>
<accession>A0A7T4U0R2</accession>
<proteinExistence type="predicted"/>
<sequence>MGPRGAHRGRPPPRAQPLDAQGDPCAPAPRFDDASRALADVGLDETARRHAHTGERLADAPDEVADWKVCRQQPSPDTVVSPWTRPGLWLIGPGRPCTETSPKPRPEPEAKPKPRPEPEAKPKPRPEPEPRPRPSRDGAPGGSTGGSGGGTGGSAAFGQFCSPAGATATTADGRPAQCFMGRDGRPRWSHHSG</sequence>
<dbReference type="Proteomes" id="UP000596130">
    <property type="component" value="Chromosome"/>
</dbReference>
<protein>
    <submittedName>
        <fullName evidence="2">Uncharacterized protein</fullName>
    </submittedName>
</protein>
<feature type="compositionally biased region" description="Basic and acidic residues" evidence="1">
    <location>
        <begin position="45"/>
        <end position="69"/>
    </location>
</feature>
<name>A0A7T4U0R2_9ACTN</name>
<evidence type="ECO:0000313" key="3">
    <source>
        <dbReference type="Proteomes" id="UP000596130"/>
    </source>
</evidence>
<reference evidence="2 3" key="1">
    <citation type="submission" date="2020-12" db="EMBL/GenBank/DDBJ databases">
        <title>Identification and biosynthesis of polyene macrolides produced by Streptomyces alfalfae Men-myco-93-63.</title>
        <authorList>
            <person name="Liu D."/>
            <person name="Li Y."/>
            <person name="Liu L."/>
            <person name="Han X."/>
            <person name="Shen F."/>
        </authorList>
    </citation>
    <scope>NUCLEOTIDE SEQUENCE [LARGE SCALE GENOMIC DNA]</scope>
    <source>
        <strain evidence="2 3">Men-myco-93-63</strain>
    </source>
</reference>
<gene>
    <name evidence="2" type="ORF">I8755_32685</name>
</gene>
<feature type="compositionally biased region" description="Basic and acidic residues" evidence="1">
    <location>
        <begin position="102"/>
        <end position="136"/>
    </location>
</feature>
<evidence type="ECO:0000313" key="2">
    <source>
        <dbReference type="EMBL" id="QQC92610.1"/>
    </source>
</evidence>
<dbReference type="RefSeq" id="WP_198504288.1">
    <property type="nucleotide sequence ID" value="NZ_CP065959.1"/>
</dbReference>
<feature type="compositionally biased region" description="Gly residues" evidence="1">
    <location>
        <begin position="139"/>
        <end position="155"/>
    </location>
</feature>
<dbReference type="AlphaFoldDB" id="A0A7T4U0R2"/>